<comment type="subcellular location">
    <subcellularLocation>
        <location evidence="1">Cell envelope</location>
    </subcellularLocation>
</comment>
<dbReference type="Gene3D" id="3.40.190.170">
    <property type="entry name" value="Bacterial extracellular solute-binding protein, family 7"/>
    <property type="match status" value="1"/>
</dbReference>
<evidence type="ECO:0000256" key="4">
    <source>
        <dbReference type="ARBA" id="ARBA00022729"/>
    </source>
</evidence>
<dbReference type="InterPro" id="IPR004682">
    <property type="entry name" value="TRAP_DctP"/>
</dbReference>
<dbReference type="STRING" id="1465756.BIV18_06100"/>
<proteinExistence type="inferred from homology"/>
<dbReference type="AlphaFoldDB" id="A0A1U7M0E7"/>
<reference evidence="5 6" key="1">
    <citation type="journal article" date="2016" name="Appl. Environ. Microbiol.">
        <title>Function and Phylogeny of Bacterial Butyryl Coenzyme A:Acetate Transferases and Their Diversity in the Proximal Colon of Swine.</title>
        <authorList>
            <person name="Trachsel J."/>
            <person name="Bayles D.O."/>
            <person name="Looft T."/>
            <person name="Levine U.Y."/>
            <person name="Allen H.K."/>
        </authorList>
    </citation>
    <scope>NUCLEOTIDE SEQUENCE [LARGE SCALE GENOMIC DNA]</scope>
    <source>
        <strain evidence="5 6">35-6-1</strain>
    </source>
</reference>
<evidence type="ECO:0000313" key="5">
    <source>
        <dbReference type="EMBL" id="OLR65113.1"/>
    </source>
</evidence>
<comment type="caution">
    <text evidence="5">The sequence shown here is derived from an EMBL/GenBank/DDBJ whole genome shotgun (WGS) entry which is preliminary data.</text>
</comment>
<dbReference type="PROSITE" id="PS51257">
    <property type="entry name" value="PROKAR_LIPOPROTEIN"/>
    <property type="match status" value="1"/>
</dbReference>
<dbReference type="PANTHER" id="PTHR33376:SF4">
    <property type="entry name" value="SIALIC ACID-BINDING PERIPLASMIC PROTEIN SIAP"/>
    <property type="match status" value="1"/>
</dbReference>
<keyword evidence="6" id="KW-1185">Reference proteome</keyword>
<organism evidence="5 6">
    <name type="scientific">Peptoniphilus porci</name>
    <dbReference type="NCBI Taxonomy" id="2652280"/>
    <lineage>
        <taxon>Bacteria</taxon>
        <taxon>Bacillati</taxon>
        <taxon>Bacillota</taxon>
        <taxon>Tissierellia</taxon>
        <taxon>Tissierellales</taxon>
        <taxon>Peptoniphilaceae</taxon>
        <taxon>Peptoniphilus</taxon>
    </lineage>
</organism>
<dbReference type="NCBIfam" id="NF037995">
    <property type="entry name" value="TRAP_S1"/>
    <property type="match status" value="1"/>
</dbReference>
<dbReference type="CDD" id="cd13603">
    <property type="entry name" value="PBP2_TRAP_Siap_TeaA_like"/>
    <property type="match status" value="1"/>
</dbReference>
<dbReference type="InterPro" id="IPR038404">
    <property type="entry name" value="TRAP_DctP_sf"/>
</dbReference>
<dbReference type="Proteomes" id="UP000187166">
    <property type="component" value="Unassembled WGS sequence"/>
</dbReference>
<dbReference type="GO" id="GO:0055085">
    <property type="term" value="P:transmembrane transport"/>
    <property type="evidence" value="ECO:0007669"/>
    <property type="project" value="InterPro"/>
</dbReference>
<keyword evidence="4" id="KW-0732">Signal</keyword>
<dbReference type="PANTHER" id="PTHR33376">
    <property type="match status" value="1"/>
</dbReference>
<dbReference type="Pfam" id="PF03480">
    <property type="entry name" value="DctP"/>
    <property type="match status" value="1"/>
</dbReference>
<name>A0A1U7M0E7_9FIRM</name>
<dbReference type="EMBL" id="MJIH01000001">
    <property type="protein sequence ID" value="OLR65113.1"/>
    <property type="molecule type" value="Genomic_DNA"/>
</dbReference>
<dbReference type="NCBIfam" id="TIGR00787">
    <property type="entry name" value="dctP"/>
    <property type="match status" value="1"/>
</dbReference>
<dbReference type="InterPro" id="IPR018389">
    <property type="entry name" value="DctP_fam"/>
</dbReference>
<evidence type="ECO:0000256" key="3">
    <source>
        <dbReference type="ARBA" id="ARBA00022448"/>
    </source>
</evidence>
<dbReference type="PIRSF" id="PIRSF006470">
    <property type="entry name" value="DctB"/>
    <property type="match status" value="1"/>
</dbReference>
<sequence length="352" mass="39770">MKIKMKNKIICIAFLLMFIPLTLTGCLSTEERRGEAKEKDVYELSIAIDSQEDTVTGIFMNKFADLLEEKSKGRMKINRFPNSQLGGDGEITEAVQNGNIAFVVQTTAPQVSFVPEAAIFDAPMAFKNLDVARKVLDGELTEKLKEYYANKKLILLGYADQDFRVMSSNKKVEKMSDLKGIKIRTMENPNHIAFWKLVGANPTPMAWSEVYIGLQQGSIDAQENPIETIVASKVYEQQDDIILTNHILHTLCLIGSPSIINELPEELQKIIYEAADEAKVYARKMTDERNESRVKIIEDSGTKIIPFNEKLFNDMRAASEPVWKSLEEQIGKDLVNTLRSEIDKAEKELNIN</sequence>
<evidence type="ECO:0000313" key="6">
    <source>
        <dbReference type="Proteomes" id="UP000187166"/>
    </source>
</evidence>
<comment type="similarity">
    <text evidence="2">Belongs to the bacterial solute-binding protein 7 family.</text>
</comment>
<evidence type="ECO:0000256" key="1">
    <source>
        <dbReference type="ARBA" id="ARBA00004196"/>
    </source>
</evidence>
<protein>
    <submittedName>
        <fullName evidence="5">C4-dicarboxylate ABC transporter</fullName>
    </submittedName>
</protein>
<gene>
    <name evidence="5" type="ORF">BIV18_06100</name>
</gene>
<evidence type="ECO:0000256" key="2">
    <source>
        <dbReference type="ARBA" id="ARBA00009023"/>
    </source>
</evidence>
<accession>A0A1U7M0E7</accession>
<keyword evidence="3" id="KW-0813">Transport</keyword>
<dbReference type="GO" id="GO:0030288">
    <property type="term" value="C:outer membrane-bounded periplasmic space"/>
    <property type="evidence" value="ECO:0007669"/>
    <property type="project" value="InterPro"/>
</dbReference>